<organism evidence="2 3">
    <name type="scientific">Burkholderia singularis</name>
    <dbReference type="NCBI Taxonomy" id="1503053"/>
    <lineage>
        <taxon>Bacteria</taxon>
        <taxon>Pseudomonadati</taxon>
        <taxon>Pseudomonadota</taxon>
        <taxon>Betaproteobacteria</taxon>
        <taxon>Burkholderiales</taxon>
        <taxon>Burkholderiaceae</taxon>
        <taxon>Burkholderia</taxon>
        <taxon>pseudomallei group</taxon>
    </lineage>
</organism>
<gene>
    <name evidence="2" type="ORF">BSIN_2960</name>
</gene>
<evidence type="ECO:0000313" key="3">
    <source>
        <dbReference type="Proteomes" id="UP000198460"/>
    </source>
</evidence>
<dbReference type="EMBL" id="FXAN01000044">
    <property type="protein sequence ID" value="SMF99774.1"/>
    <property type="molecule type" value="Genomic_DNA"/>
</dbReference>
<protein>
    <submittedName>
        <fullName evidence="2">Uncharacterized protein</fullName>
    </submittedName>
</protein>
<dbReference type="Proteomes" id="UP000198460">
    <property type="component" value="Unassembled WGS sequence"/>
</dbReference>
<evidence type="ECO:0000313" key="2">
    <source>
        <dbReference type="EMBL" id="SMF99774.1"/>
    </source>
</evidence>
<sequence>METADRAAWHPRAAHGVCGRFSGATPQVRCDRVCLVHDARARLSAGRCVRRRTPGSTKKRRGGARAAGLPTSSGAAPRRCPRHAVAGKRTRRSQPAGPAFGPSIALLR</sequence>
<feature type="compositionally biased region" description="Basic residues" evidence="1">
    <location>
        <begin position="48"/>
        <end position="63"/>
    </location>
</feature>
<name>A0A238H3B8_9BURK</name>
<feature type="compositionally biased region" description="Basic residues" evidence="1">
    <location>
        <begin position="79"/>
        <end position="92"/>
    </location>
</feature>
<dbReference type="AlphaFoldDB" id="A0A238H3B8"/>
<reference evidence="2 3" key="1">
    <citation type="submission" date="2017-04" db="EMBL/GenBank/DDBJ databases">
        <authorList>
            <person name="Afonso C.L."/>
            <person name="Miller P.J."/>
            <person name="Scott M.A."/>
            <person name="Spackman E."/>
            <person name="Goraichik I."/>
            <person name="Dimitrov K.M."/>
            <person name="Suarez D.L."/>
            <person name="Swayne D.E."/>
        </authorList>
    </citation>
    <scope>NUCLEOTIDE SEQUENCE [LARGE SCALE GENOMIC DNA]</scope>
    <source>
        <strain evidence="2">LMG 28154</strain>
    </source>
</reference>
<proteinExistence type="predicted"/>
<accession>A0A238H3B8</accession>
<feature type="region of interest" description="Disordered" evidence="1">
    <location>
        <begin position="48"/>
        <end position="108"/>
    </location>
</feature>
<evidence type="ECO:0000256" key="1">
    <source>
        <dbReference type="SAM" id="MobiDB-lite"/>
    </source>
</evidence>